<evidence type="ECO:0000256" key="1">
    <source>
        <dbReference type="ARBA" id="ARBA00004613"/>
    </source>
</evidence>
<feature type="compositionally biased region" description="Low complexity" evidence="3">
    <location>
        <begin position="609"/>
        <end position="621"/>
    </location>
</feature>
<dbReference type="Proteomes" id="UP000309450">
    <property type="component" value="Unassembled WGS sequence"/>
</dbReference>
<evidence type="ECO:0000313" key="5">
    <source>
        <dbReference type="Proteomes" id="UP000309450"/>
    </source>
</evidence>
<dbReference type="RefSeq" id="WP_136392843.1">
    <property type="nucleotide sequence ID" value="NZ_SSND01000001.1"/>
</dbReference>
<dbReference type="GO" id="GO:0005576">
    <property type="term" value="C:extracellular region"/>
    <property type="evidence" value="ECO:0007669"/>
    <property type="project" value="UniProtKB-SubCell"/>
</dbReference>
<dbReference type="InterPro" id="IPR001343">
    <property type="entry name" value="Hemolysn_Ca-bd"/>
</dbReference>
<dbReference type="InterPro" id="IPR011049">
    <property type="entry name" value="Serralysin-like_metalloprot_C"/>
</dbReference>
<protein>
    <submittedName>
        <fullName evidence="4">Calcium-binding protein</fullName>
    </submittedName>
</protein>
<keyword evidence="2" id="KW-0964">Secreted</keyword>
<name>A0A4V3V0M1_9RHOB</name>
<dbReference type="OrthoDB" id="9795675at2"/>
<proteinExistence type="predicted"/>
<dbReference type="PROSITE" id="PS00330">
    <property type="entry name" value="HEMOLYSIN_CALCIUM"/>
    <property type="match status" value="3"/>
</dbReference>
<dbReference type="InterPro" id="IPR018511">
    <property type="entry name" value="Hemolysin-typ_Ca-bd_CS"/>
</dbReference>
<dbReference type="AlphaFoldDB" id="A0A4V3V0M1"/>
<dbReference type="SUPFAM" id="SSF51120">
    <property type="entry name" value="beta-Roll"/>
    <property type="match status" value="3"/>
</dbReference>
<accession>A0A4V3V0M1</accession>
<evidence type="ECO:0000256" key="2">
    <source>
        <dbReference type="ARBA" id="ARBA00022525"/>
    </source>
</evidence>
<evidence type="ECO:0000256" key="3">
    <source>
        <dbReference type="SAM" id="MobiDB-lite"/>
    </source>
</evidence>
<dbReference type="GO" id="GO:0005509">
    <property type="term" value="F:calcium ion binding"/>
    <property type="evidence" value="ECO:0007669"/>
    <property type="project" value="InterPro"/>
</dbReference>
<reference evidence="4 5" key="1">
    <citation type="submission" date="2019-04" db="EMBL/GenBank/DDBJ databases">
        <title>Draft genome sequence of Gemmobacter aestuarii sp. nov.</title>
        <authorList>
            <person name="Hameed A."/>
            <person name="Lin S.-Y."/>
            <person name="Shahina M."/>
            <person name="Lai W.-A."/>
            <person name="Young C.-C."/>
        </authorList>
    </citation>
    <scope>NUCLEOTIDE SEQUENCE [LARGE SCALE GENOMIC DNA]</scope>
    <source>
        <strain evidence="4 5">CC-PW-75</strain>
    </source>
</reference>
<evidence type="ECO:0000313" key="4">
    <source>
        <dbReference type="EMBL" id="THD84462.1"/>
    </source>
</evidence>
<dbReference type="PANTHER" id="PTHR38340:SF1">
    <property type="entry name" value="S-LAYER PROTEIN"/>
    <property type="match status" value="1"/>
</dbReference>
<dbReference type="PANTHER" id="PTHR38340">
    <property type="entry name" value="S-LAYER PROTEIN"/>
    <property type="match status" value="1"/>
</dbReference>
<dbReference type="InterPro" id="IPR050557">
    <property type="entry name" value="RTX_toxin/Mannuronan_C5-epim"/>
</dbReference>
<organism evidence="4 5">
    <name type="scientific">Aliigemmobacter aestuarii</name>
    <dbReference type="NCBI Taxonomy" id="1445661"/>
    <lineage>
        <taxon>Bacteria</taxon>
        <taxon>Pseudomonadati</taxon>
        <taxon>Pseudomonadota</taxon>
        <taxon>Alphaproteobacteria</taxon>
        <taxon>Rhodobacterales</taxon>
        <taxon>Paracoccaceae</taxon>
        <taxon>Aliigemmobacter</taxon>
    </lineage>
</organism>
<comment type="subcellular location">
    <subcellularLocation>
        <location evidence="1">Secreted</location>
    </subcellularLocation>
</comment>
<gene>
    <name evidence="4" type="ORF">E7811_01560</name>
</gene>
<dbReference type="Gene3D" id="2.60.120.380">
    <property type="match status" value="3"/>
</dbReference>
<feature type="region of interest" description="Disordered" evidence="3">
    <location>
        <begin position="604"/>
        <end position="627"/>
    </location>
</feature>
<comment type="caution">
    <text evidence="4">The sequence shown here is derived from an EMBL/GenBank/DDBJ whole genome shotgun (WGS) entry which is preliminary data.</text>
</comment>
<dbReference type="Pfam" id="PF00353">
    <property type="entry name" value="HemolysinCabind"/>
    <property type="match status" value="5"/>
</dbReference>
<dbReference type="Gene3D" id="2.150.10.10">
    <property type="entry name" value="Serralysin-like metalloprotease, C-terminal"/>
    <property type="match status" value="3"/>
</dbReference>
<dbReference type="EMBL" id="SSND01000001">
    <property type="protein sequence ID" value="THD84462.1"/>
    <property type="molecule type" value="Genomic_DNA"/>
</dbReference>
<dbReference type="PRINTS" id="PR00313">
    <property type="entry name" value="CABNDNGRPT"/>
</dbReference>
<sequence length="701" mass="71673">MPVSIPGEIPGDTTTTAIINPTVNDTYESTLGTNGDADWWRISLTAGLTYDFTLTGNGGPNSLDDGILEILTATGTRVSGSGGAYYGSILGSITSATGGTFHVQVRDGANFDNLAEGDYIITARTDDTVVNNATTTAQITGSGITSGALGQSHDSDWYRVTLTEGLSYGFTLVGDGSANTLDLASLTIRSATGTRLDSTNEEGTASWTALSTGTYFIDVSDRILYDFLAEGNFRIIAAMSDSVRNDAETGAGMIDGQRIGGQIDVHGDGDWYGFNAVAGRTYTVRLTGNGAANDLEYKTIRIFDSSGRQIASDRDTREGGVATVTFTASVSGRIYLSAEGSDYAQSNTRETGGFFLQITSDAVVVNGTGANEHLTGVEVNNRISGLGGNDSVYGANGNDLVMGGTGNDLVDGGEGNDTLRGEAGNDTLSGGAGIDTADYSGSAPVRVNLSVTSAQNTGQGIDRIFGVENVQGGSRNDAITGNGGANLLIGGGGNDTLKGGAGNDRLQGDAGNDLMLGGTGKDWAVFTGSAAVTVNLGLTGAQNTGWGRDTIREIENVLSGAGRDTLTGSRAANILDGGAGNDRLSGAGGNDTLIGGTGRDNLRGDGGRDALNGGTGNDTLTGGAGADRFEFNRGTDADTVTDFRNNTDTLAFGGFGFFSVDQVLALASQRNGNVIFDLGGGDRVVVLNSTINALADDIVLI</sequence>
<keyword evidence="5" id="KW-1185">Reference proteome</keyword>